<dbReference type="InterPro" id="IPR045249">
    <property type="entry name" value="HARBI1-like"/>
</dbReference>
<dbReference type="GO" id="GO:0005634">
    <property type="term" value="C:nucleus"/>
    <property type="evidence" value="ECO:0007669"/>
    <property type="project" value="UniProtKB-SubCell"/>
</dbReference>
<comment type="subcellular location">
    <subcellularLocation>
        <location evidence="2">Nucleus</location>
    </subcellularLocation>
</comment>
<keyword evidence="10" id="KW-1185">Reference proteome</keyword>
<comment type="similarity">
    <text evidence="3">Belongs to the HARBI1 family.</text>
</comment>
<evidence type="ECO:0000259" key="8">
    <source>
        <dbReference type="Pfam" id="PF13359"/>
    </source>
</evidence>
<organism evidence="9 10">
    <name type="scientific">Euphydryas editha</name>
    <name type="common">Edith's checkerspot</name>
    <dbReference type="NCBI Taxonomy" id="104508"/>
    <lineage>
        <taxon>Eukaryota</taxon>
        <taxon>Metazoa</taxon>
        <taxon>Ecdysozoa</taxon>
        <taxon>Arthropoda</taxon>
        <taxon>Hexapoda</taxon>
        <taxon>Insecta</taxon>
        <taxon>Pterygota</taxon>
        <taxon>Neoptera</taxon>
        <taxon>Endopterygota</taxon>
        <taxon>Lepidoptera</taxon>
        <taxon>Glossata</taxon>
        <taxon>Ditrysia</taxon>
        <taxon>Papilionoidea</taxon>
        <taxon>Nymphalidae</taxon>
        <taxon>Nymphalinae</taxon>
        <taxon>Euphydryas</taxon>
    </lineage>
</organism>
<evidence type="ECO:0000256" key="7">
    <source>
        <dbReference type="ARBA" id="ARBA00023242"/>
    </source>
</evidence>
<evidence type="ECO:0000256" key="4">
    <source>
        <dbReference type="ARBA" id="ARBA00022722"/>
    </source>
</evidence>
<dbReference type="Proteomes" id="UP001153954">
    <property type="component" value="Unassembled WGS sequence"/>
</dbReference>
<evidence type="ECO:0000256" key="6">
    <source>
        <dbReference type="ARBA" id="ARBA00022801"/>
    </source>
</evidence>
<evidence type="ECO:0000256" key="2">
    <source>
        <dbReference type="ARBA" id="ARBA00004123"/>
    </source>
</evidence>
<dbReference type="PANTHER" id="PTHR22930:SF289">
    <property type="entry name" value="DDE TNP4 DOMAIN-CONTAINING PROTEIN-RELATED"/>
    <property type="match status" value="1"/>
</dbReference>
<evidence type="ECO:0000256" key="3">
    <source>
        <dbReference type="ARBA" id="ARBA00006958"/>
    </source>
</evidence>
<dbReference type="EMBL" id="CAKOGL010000023">
    <property type="protein sequence ID" value="CAH2100940.1"/>
    <property type="molecule type" value="Genomic_DNA"/>
</dbReference>
<accession>A0AAU9UVT6</accession>
<comment type="cofactor">
    <cofactor evidence="1">
        <name>a divalent metal cation</name>
        <dbReference type="ChEBI" id="CHEBI:60240"/>
    </cofactor>
</comment>
<dbReference type="GO" id="GO:0016787">
    <property type="term" value="F:hydrolase activity"/>
    <property type="evidence" value="ECO:0007669"/>
    <property type="project" value="UniProtKB-KW"/>
</dbReference>
<keyword evidence="5" id="KW-0479">Metal-binding</keyword>
<dbReference type="PANTHER" id="PTHR22930">
    <property type="match status" value="1"/>
</dbReference>
<sequence length="321" mass="36603">MHRLQLLFRLDKITFKKLCRSLRVHTTLRGTKEIPMEIKVLCTLSFLATGSYQRIVGVSQHLTQRTASRCIRQVVEALNNSYMLRHIAFLQTPHERSSIRQEFQRRFNLSGVIGCIDCTHIAIIKPDNDDHLFFNRKGYHSLNVQMICDHNLKILNVNPKYGGATHDSFIWASSQVEPYMRERHRHGEQTWLLGDSGYPQRPWLMTPILNAAPGSREEIFTTGHIQARNCIERCFGLLKSCWRCLLKHRSLHYHPHVASKIVIACCVLHNIALQAPIPLPVDVVAEPHDDGNDGAPAVLSVASSEELMQGRAILNSLLNRL</sequence>
<keyword evidence="4" id="KW-0540">Nuclease</keyword>
<evidence type="ECO:0000313" key="10">
    <source>
        <dbReference type="Proteomes" id="UP001153954"/>
    </source>
</evidence>
<keyword evidence="6" id="KW-0378">Hydrolase</keyword>
<dbReference type="GO" id="GO:0004518">
    <property type="term" value="F:nuclease activity"/>
    <property type="evidence" value="ECO:0007669"/>
    <property type="project" value="UniProtKB-KW"/>
</dbReference>
<feature type="domain" description="DDE Tnp4" evidence="8">
    <location>
        <begin position="116"/>
        <end position="270"/>
    </location>
</feature>
<evidence type="ECO:0000256" key="5">
    <source>
        <dbReference type="ARBA" id="ARBA00022723"/>
    </source>
</evidence>
<dbReference type="Pfam" id="PF13359">
    <property type="entry name" value="DDE_Tnp_4"/>
    <property type="match status" value="1"/>
</dbReference>
<keyword evidence="7" id="KW-0539">Nucleus</keyword>
<proteinExistence type="inferred from homology"/>
<dbReference type="InterPro" id="IPR027806">
    <property type="entry name" value="HARBI1_dom"/>
</dbReference>
<protein>
    <recommendedName>
        <fullName evidence="8">DDE Tnp4 domain-containing protein</fullName>
    </recommendedName>
</protein>
<dbReference type="GO" id="GO:0046872">
    <property type="term" value="F:metal ion binding"/>
    <property type="evidence" value="ECO:0007669"/>
    <property type="project" value="UniProtKB-KW"/>
</dbReference>
<reference evidence="9" key="1">
    <citation type="submission" date="2022-03" db="EMBL/GenBank/DDBJ databases">
        <authorList>
            <person name="Tunstrom K."/>
        </authorList>
    </citation>
    <scope>NUCLEOTIDE SEQUENCE</scope>
</reference>
<name>A0AAU9UVT6_EUPED</name>
<gene>
    <name evidence="9" type="ORF">EEDITHA_LOCUS15747</name>
</gene>
<evidence type="ECO:0000313" key="9">
    <source>
        <dbReference type="EMBL" id="CAH2100940.1"/>
    </source>
</evidence>
<evidence type="ECO:0000256" key="1">
    <source>
        <dbReference type="ARBA" id="ARBA00001968"/>
    </source>
</evidence>
<dbReference type="AlphaFoldDB" id="A0AAU9UVT6"/>
<comment type="caution">
    <text evidence="9">The sequence shown here is derived from an EMBL/GenBank/DDBJ whole genome shotgun (WGS) entry which is preliminary data.</text>
</comment>